<dbReference type="SUPFAM" id="SSF140453">
    <property type="entry name" value="EsxAB dimer-like"/>
    <property type="match status" value="1"/>
</dbReference>
<evidence type="ECO:0000313" key="2">
    <source>
        <dbReference type="Proteomes" id="UP000309128"/>
    </source>
</evidence>
<proteinExistence type="predicted"/>
<dbReference type="Pfam" id="PF06013">
    <property type="entry name" value="WXG100"/>
    <property type="match status" value="1"/>
</dbReference>
<evidence type="ECO:0000313" key="1">
    <source>
        <dbReference type="EMBL" id="TMR06759.1"/>
    </source>
</evidence>
<comment type="caution">
    <text evidence="1">The sequence shown here is derived from an EMBL/GenBank/DDBJ whole genome shotgun (WGS) entry which is preliminary data.</text>
</comment>
<keyword evidence="2" id="KW-1185">Reference proteome</keyword>
<dbReference type="AlphaFoldDB" id="A0A5S4EUY7"/>
<protein>
    <submittedName>
        <fullName evidence="1">WXG100 family type VII secretion target</fullName>
    </submittedName>
</protein>
<dbReference type="InterPro" id="IPR036689">
    <property type="entry name" value="ESAT-6-like_sf"/>
</dbReference>
<dbReference type="InterPro" id="IPR010310">
    <property type="entry name" value="T7SS_ESAT-6-like"/>
</dbReference>
<sequence length="217" mass="22245">MSIVSTLAGLKEKVDGDPEAIRGIASSLRTMGDHVSSSANHLTKSVSEVGKAWEGGSAEAFTSYMAAYPQAGQNLDGALSSCASALDTAATELETAYSTVSGLHTSASNLASDYQRNHDDATQDDIDRYVTEALGDPVGDANDAVTTAETALATAKSALDGQLGEGGFTFFKDIRQPGGADFQPGDNPVDWQRIAGYTPTTTLASADGGGHADYGAG</sequence>
<organism evidence="1 2">
    <name type="scientific">Nonomuraea turkmeniaca</name>
    <dbReference type="NCBI Taxonomy" id="103838"/>
    <lineage>
        <taxon>Bacteria</taxon>
        <taxon>Bacillati</taxon>
        <taxon>Actinomycetota</taxon>
        <taxon>Actinomycetes</taxon>
        <taxon>Streptosporangiales</taxon>
        <taxon>Streptosporangiaceae</taxon>
        <taxon>Nonomuraea</taxon>
    </lineage>
</organism>
<dbReference type="OrthoDB" id="4629613at2"/>
<reference evidence="1 2" key="1">
    <citation type="submission" date="2019-05" db="EMBL/GenBank/DDBJ databases">
        <title>Draft genome sequence of Nonomuraea turkmeniaca DSM 43926.</title>
        <authorList>
            <person name="Saricaoglu S."/>
            <person name="Isik K."/>
        </authorList>
    </citation>
    <scope>NUCLEOTIDE SEQUENCE [LARGE SCALE GENOMIC DNA]</scope>
    <source>
        <strain evidence="1 2">DSM 43926</strain>
    </source>
</reference>
<dbReference type="RefSeq" id="WP_138674066.1">
    <property type="nucleotide sequence ID" value="NZ_VCKY01000403.1"/>
</dbReference>
<dbReference type="EMBL" id="VCKY01000403">
    <property type="protein sequence ID" value="TMR06759.1"/>
    <property type="molecule type" value="Genomic_DNA"/>
</dbReference>
<dbReference type="Proteomes" id="UP000309128">
    <property type="component" value="Unassembled WGS sequence"/>
</dbReference>
<dbReference type="Gene3D" id="1.10.287.1060">
    <property type="entry name" value="ESAT-6-like"/>
    <property type="match status" value="1"/>
</dbReference>
<gene>
    <name evidence="1" type="ORF">ETD86_52370</name>
</gene>
<feature type="non-terminal residue" evidence="1">
    <location>
        <position position="217"/>
    </location>
</feature>
<accession>A0A5S4EUY7</accession>
<name>A0A5S4EUY7_9ACTN</name>